<dbReference type="EMBL" id="CP077084">
    <property type="protein sequence ID" value="QXH81270.1"/>
    <property type="molecule type" value="Genomic_DNA"/>
</dbReference>
<evidence type="ECO:0000256" key="1">
    <source>
        <dbReference type="ARBA" id="ARBA00010617"/>
    </source>
</evidence>
<dbReference type="GO" id="GO:0004497">
    <property type="term" value="F:monooxygenase activity"/>
    <property type="evidence" value="ECO:0007669"/>
    <property type="project" value="InterPro"/>
</dbReference>
<dbReference type="PANTHER" id="PTHR46696:SF3">
    <property type="entry name" value="PULCHERRIMINIC ACID SYNTHASE"/>
    <property type="match status" value="1"/>
</dbReference>
<dbReference type="GO" id="GO:0010333">
    <property type="term" value="F:terpene synthase activity"/>
    <property type="evidence" value="ECO:0007669"/>
    <property type="project" value="InterPro"/>
</dbReference>
<dbReference type="GO" id="GO:0005506">
    <property type="term" value="F:iron ion binding"/>
    <property type="evidence" value="ECO:0007669"/>
    <property type="project" value="InterPro"/>
</dbReference>
<dbReference type="GO" id="GO:0016705">
    <property type="term" value="F:oxidoreductase activity, acting on paired donors, with incorporation or reduction of molecular oxygen"/>
    <property type="evidence" value="ECO:0007669"/>
    <property type="project" value="InterPro"/>
</dbReference>
<reference evidence="3" key="1">
    <citation type="journal article" date="2020" name="Microorganisms">
        <title>Reliable Identification of Environmental Pseudomonas Isolates Using the rpoD Gene.</title>
        <authorList>
            <consortium name="The Broad Institute Genome Sequencing Platform"/>
            <person name="Girard L."/>
            <person name="Lood C."/>
            <person name="Rokni-Zadeh H."/>
            <person name="van Noort V."/>
            <person name="Lavigne R."/>
            <person name="De Mot R."/>
        </authorList>
    </citation>
    <scope>NUCLEOTIDE SEQUENCE [LARGE SCALE GENOMIC DNA]</scope>
    <source>
        <strain evidence="3">SWRI145</strain>
    </source>
</reference>
<evidence type="ECO:0000313" key="5">
    <source>
        <dbReference type="Proteomes" id="UP000615613"/>
    </source>
</evidence>
<dbReference type="InterPro" id="IPR036396">
    <property type="entry name" value="Cyt_P450_sf"/>
</dbReference>
<dbReference type="Gene3D" id="1.10.600.10">
    <property type="entry name" value="Farnesyl Diphosphate Synthase"/>
    <property type="match status" value="1"/>
</dbReference>
<dbReference type="InterPro" id="IPR001128">
    <property type="entry name" value="Cyt_P450"/>
</dbReference>
<feature type="region of interest" description="Disordered" evidence="2">
    <location>
        <begin position="1"/>
        <end position="21"/>
    </location>
</feature>
<dbReference type="Gene3D" id="1.10.630.10">
    <property type="entry name" value="Cytochrome P450"/>
    <property type="match status" value="1"/>
</dbReference>
<evidence type="ECO:0000313" key="4">
    <source>
        <dbReference type="EMBL" id="QXH81270.1"/>
    </source>
</evidence>
<dbReference type="Proteomes" id="UP000615613">
    <property type="component" value="Chromosome"/>
</dbReference>
<keyword evidence="5" id="KW-1185">Reference proteome</keyword>
<dbReference type="PROSITE" id="PS00086">
    <property type="entry name" value="CYTOCHROME_P450"/>
    <property type="match status" value="1"/>
</dbReference>
<dbReference type="GO" id="GO:0020037">
    <property type="term" value="F:heme binding"/>
    <property type="evidence" value="ECO:0007669"/>
    <property type="project" value="InterPro"/>
</dbReference>
<evidence type="ECO:0000256" key="2">
    <source>
        <dbReference type="SAM" id="MobiDB-lite"/>
    </source>
</evidence>
<accession>A0A8H9Z1M7</accession>
<gene>
    <name evidence="4" type="ORF">HU722_0014555</name>
    <name evidence="3" type="ORF">HU722_43425</name>
</gene>
<sequence>MPPEHRESDPGTGHGHGHSDHLPRSTLIIPQIDLPFSCPPPRTDSAHLRAHALAWAQRYGLIGRRGAHRLSTTPLLELGIALCGEAPTHRAEILVCWYLWALILDDRIDDGPWAENGTLACFVSAVRAVTEQNSADLSGDKNRFDDPMLVALVDDLWPQTRYLGDERWRQRLVRHLIRHLHAQATLVRMRETDTTLTLAEYLPLRRDSFGALFFFDLIDGAETLDPYQPSADIEGWNRLREHSADIIAWTNDIHSIAKDVVCGERFNLVSILAGSAGLDWPAAIESAHQMVNTAVAQFTTVATRQADQPPFAANHPDRLRHIVRAAGDWHRSVSRYHLHANDSAAQAGRQVDLNLTPPTLKSRQFEIDPYPLYERLRTTLPIVYDEPTDVWLVSRHVDVKAALTHPAVSSNNYAWQIGPLLGHTLVAMDGCEHTQHRALLTPAFRSKTLAVLETSIISVTTDLLERMRGRSQVELIEDFTTALPVRVMAKVLGLPAETCEEVTQLKNWCAIGFAYMGNYRQDPSLLTGGLSNRDSFYDFIQPHIDARRAEPKDDLISQLLAACIDGQPLSETFVRAYCAILMTAGSETSHGALANLIVNLLSEPGLKDAVMANPELMDDALAETLRRNPPLQLILREAREALELPSGTIPAGATLACLIGSANRDPDQFTDPDTFNMARGNQSTSHFAFGAGRHFCLGSLLARMEITIGARLLLQTYPNVRWSPGFQPIERGFLNRGPDRLEVSL</sequence>
<dbReference type="SUPFAM" id="SSF48576">
    <property type="entry name" value="Terpenoid synthases"/>
    <property type="match status" value="1"/>
</dbReference>
<dbReference type="InterPro" id="IPR034686">
    <property type="entry name" value="Terpene_cyclase-like_2"/>
</dbReference>
<dbReference type="SFLD" id="SFLDG01020">
    <property type="entry name" value="Terpene_Cyclase_Like_2"/>
    <property type="match status" value="1"/>
</dbReference>
<dbReference type="SUPFAM" id="SSF48264">
    <property type="entry name" value="Cytochrome P450"/>
    <property type="match status" value="1"/>
</dbReference>
<dbReference type="RefSeq" id="WP_065890995.1">
    <property type="nucleotide sequence ID" value="NZ_CP077084.1"/>
</dbReference>
<dbReference type="Pfam" id="PF00067">
    <property type="entry name" value="p450"/>
    <property type="match status" value="1"/>
</dbReference>
<dbReference type="InterPro" id="IPR017972">
    <property type="entry name" value="Cyt_P450_CS"/>
</dbReference>
<dbReference type="InterPro" id="IPR002397">
    <property type="entry name" value="Cyt_P450_B"/>
</dbReference>
<dbReference type="SFLD" id="SFLDS00005">
    <property type="entry name" value="Isoprenoid_Synthase_Type_I"/>
    <property type="match status" value="1"/>
</dbReference>
<dbReference type="InterPro" id="IPR008949">
    <property type="entry name" value="Isoprenoid_synthase_dom_sf"/>
</dbReference>
<dbReference type="PRINTS" id="PR00359">
    <property type="entry name" value="BP450"/>
</dbReference>
<comment type="similarity">
    <text evidence="1">Belongs to the cytochrome P450 family.</text>
</comment>
<name>A0A8H9Z1M7_9PSED</name>
<proteinExistence type="inferred from homology"/>
<dbReference type="EMBL" id="JABWQF010000045">
    <property type="protein sequence ID" value="MBC3298404.1"/>
    <property type="molecule type" value="Genomic_DNA"/>
</dbReference>
<dbReference type="Pfam" id="PF19086">
    <property type="entry name" value="Terpene_syn_C_2"/>
    <property type="match status" value="1"/>
</dbReference>
<evidence type="ECO:0000313" key="3">
    <source>
        <dbReference type="EMBL" id="MBC3298404.1"/>
    </source>
</evidence>
<dbReference type="AlphaFoldDB" id="A0A8H9Z1M7"/>
<dbReference type="PANTHER" id="PTHR46696">
    <property type="entry name" value="P450, PUTATIVE (EUROFUNG)-RELATED"/>
    <property type="match status" value="1"/>
</dbReference>
<dbReference type="KEGG" id="ptrt:HU722_0014555"/>
<protein>
    <submittedName>
        <fullName evidence="3">Cytochrome P450</fullName>
    </submittedName>
</protein>
<organism evidence="3">
    <name type="scientific">Pseudomonas tritici</name>
    <dbReference type="NCBI Taxonomy" id="2745518"/>
    <lineage>
        <taxon>Bacteria</taxon>
        <taxon>Pseudomonadati</taxon>
        <taxon>Pseudomonadota</taxon>
        <taxon>Gammaproteobacteria</taxon>
        <taxon>Pseudomonadales</taxon>
        <taxon>Pseudomonadaceae</taxon>
        <taxon>Pseudomonas</taxon>
    </lineage>
</organism>
<reference evidence="4" key="2">
    <citation type="submission" date="2021-06" db="EMBL/GenBank/DDBJ databases">
        <title>Updating the genus Pseudomonas: Description of 43 new species and partition of the Pseudomonas putida group.</title>
        <authorList>
            <person name="Girard L."/>
            <person name="Lood C."/>
            <person name="Vandamme P."/>
            <person name="Rokni-Zadeh H."/>
            <person name="van Noort V."/>
            <person name="Hofte M."/>
            <person name="Lavigne R."/>
            <person name="De Mot R."/>
        </authorList>
    </citation>
    <scope>NUCLEOTIDE SEQUENCE</scope>
    <source>
        <strain evidence="4">SWRI145</strain>
    </source>
</reference>